<accession>A0A2P4X1L1</accession>
<proteinExistence type="predicted"/>
<dbReference type="AlphaFoldDB" id="A0A2P4X1L1"/>
<organism evidence="3 4">
    <name type="scientific">Phytophthora palmivora</name>
    <dbReference type="NCBI Taxonomy" id="4796"/>
    <lineage>
        <taxon>Eukaryota</taxon>
        <taxon>Sar</taxon>
        <taxon>Stramenopiles</taxon>
        <taxon>Oomycota</taxon>
        <taxon>Peronosporomycetes</taxon>
        <taxon>Peronosporales</taxon>
        <taxon>Peronosporaceae</taxon>
        <taxon>Phytophthora</taxon>
    </lineage>
</organism>
<comment type="caution">
    <text evidence="3">The sequence shown here is derived from an EMBL/GenBank/DDBJ whole genome shotgun (WGS) entry which is preliminary data.</text>
</comment>
<keyword evidence="4" id="KW-1185">Reference proteome</keyword>
<keyword evidence="2" id="KW-0472">Membrane</keyword>
<feature type="region of interest" description="Disordered" evidence="1">
    <location>
        <begin position="356"/>
        <end position="376"/>
    </location>
</feature>
<feature type="transmembrane region" description="Helical" evidence="2">
    <location>
        <begin position="165"/>
        <end position="182"/>
    </location>
</feature>
<evidence type="ECO:0000313" key="3">
    <source>
        <dbReference type="EMBL" id="POM59438.1"/>
    </source>
</evidence>
<evidence type="ECO:0000256" key="1">
    <source>
        <dbReference type="SAM" id="MobiDB-lite"/>
    </source>
</evidence>
<feature type="transmembrane region" description="Helical" evidence="2">
    <location>
        <begin position="247"/>
        <end position="265"/>
    </location>
</feature>
<feature type="transmembrane region" description="Helical" evidence="2">
    <location>
        <begin position="434"/>
        <end position="458"/>
    </location>
</feature>
<feature type="transmembrane region" description="Helical" evidence="2">
    <location>
        <begin position="133"/>
        <end position="153"/>
    </location>
</feature>
<reference evidence="3 4" key="1">
    <citation type="journal article" date="2017" name="Genome Biol. Evol.">
        <title>Phytophthora megakarya and P. palmivora, closely related causal agents of cacao black pod rot, underwent increases in genome sizes and gene numbers by different mechanisms.</title>
        <authorList>
            <person name="Ali S.S."/>
            <person name="Shao J."/>
            <person name="Lary D.J."/>
            <person name="Kronmiller B."/>
            <person name="Shen D."/>
            <person name="Strem M.D."/>
            <person name="Amoako-Attah I."/>
            <person name="Akrofi A.Y."/>
            <person name="Begoude B.A."/>
            <person name="Ten Hoopen G.M."/>
            <person name="Coulibaly K."/>
            <person name="Kebe B.I."/>
            <person name="Melnick R.L."/>
            <person name="Guiltinan M.J."/>
            <person name="Tyler B.M."/>
            <person name="Meinhardt L.W."/>
            <person name="Bailey B.A."/>
        </authorList>
    </citation>
    <scope>NUCLEOTIDE SEQUENCE [LARGE SCALE GENOMIC DNA]</scope>
    <source>
        <strain evidence="4">sbr112.9</strain>
    </source>
</reference>
<feature type="transmembrane region" description="Helical" evidence="2">
    <location>
        <begin position="99"/>
        <end position="121"/>
    </location>
</feature>
<protein>
    <recommendedName>
        <fullName evidence="5">Transmembrane protein</fullName>
    </recommendedName>
</protein>
<dbReference type="EMBL" id="NCKW01017158">
    <property type="protein sequence ID" value="POM59438.1"/>
    <property type="molecule type" value="Genomic_DNA"/>
</dbReference>
<gene>
    <name evidence="3" type="ORF">PHPALM_31838</name>
</gene>
<feature type="transmembrane region" description="Helical" evidence="2">
    <location>
        <begin position="478"/>
        <end position="500"/>
    </location>
</feature>
<name>A0A2P4X1L1_9STRA</name>
<feature type="compositionally biased region" description="Polar residues" evidence="1">
    <location>
        <begin position="356"/>
        <end position="365"/>
    </location>
</feature>
<feature type="transmembrane region" description="Helical" evidence="2">
    <location>
        <begin position="59"/>
        <end position="78"/>
    </location>
</feature>
<dbReference type="OrthoDB" id="106445at2759"/>
<dbReference type="Proteomes" id="UP000237271">
    <property type="component" value="Unassembled WGS sequence"/>
</dbReference>
<sequence>MQIGRQGFYSVERLESFDQYCKTTSRTRAILVCIVAPLPALITAVLLECLPLSDPSEGWVVNWVLWIRMGLMQVILCFEGSSLMASFIPGLDYSLFKRFTVALGTCIGSISFCILMASTIGFPVPFMAQLTSIPVAICMPALVRLVLGPAIFMKGSRFKLYSARFYSFFFAYTTLIGIYPLYKVFYEFVPEQYRGAVVIVLPVWKFAAKMFLLRSIREVEDYIPTLVAITVDFLSTLFISVCMSTSGSIYFTILLITADIAESVLDYRELRLNATVLISLLDDRNKSLKRTQRDIQSESTDLTAIVLEITRNPSDFNLATLDRVRLYACLPHPLTRTQIDKLHDLDLLRVYSREGQPSSRTLNSSHQRRHPTVTQHRSLHQVQRVSVAPVENNLGSLNAEISPPKLQLEHQADQRSKIKQAERSAKLVKQGLQLLFHCEYLALVEYVECVVPLIFVAFKSILEQLPNIVYYPGGAGNWTLNVVANIFIFASLEIGSLILFDKLLHRRFAISPLHQLAFVLETEVTMVQVTLFTEIVILLQYELQHLGADFSLRFEWLHH</sequence>
<evidence type="ECO:0008006" key="5">
    <source>
        <dbReference type="Google" id="ProtNLM"/>
    </source>
</evidence>
<evidence type="ECO:0000256" key="2">
    <source>
        <dbReference type="SAM" id="Phobius"/>
    </source>
</evidence>
<feature type="transmembrane region" description="Helical" evidence="2">
    <location>
        <begin position="29"/>
        <end position="47"/>
    </location>
</feature>
<evidence type="ECO:0000313" key="4">
    <source>
        <dbReference type="Proteomes" id="UP000237271"/>
    </source>
</evidence>
<keyword evidence="2" id="KW-0812">Transmembrane</keyword>
<keyword evidence="2" id="KW-1133">Transmembrane helix</keyword>